<name>A0A8D9MFW9_BRACM</name>
<reference evidence="1 2" key="1">
    <citation type="submission" date="2021-07" db="EMBL/GenBank/DDBJ databases">
        <authorList>
            <consortium name="Genoscope - CEA"/>
            <person name="William W."/>
        </authorList>
    </citation>
    <scope>NUCLEOTIDE SEQUENCE [LARGE SCALE GENOMIC DNA]</scope>
</reference>
<dbReference type="Proteomes" id="UP000694005">
    <property type="component" value="Chromosome A10"/>
</dbReference>
<dbReference type="EMBL" id="LS974626">
    <property type="protein sequence ID" value="CAG7910256.1"/>
    <property type="molecule type" value="Genomic_DNA"/>
</dbReference>
<organism evidence="1 2">
    <name type="scientific">Brassica campestris</name>
    <name type="common">Field mustard</name>
    <dbReference type="NCBI Taxonomy" id="3711"/>
    <lineage>
        <taxon>Eukaryota</taxon>
        <taxon>Viridiplantae</taxon>
        <taxon>Streptophyta</taxon>
        <taxon>Embryophyta</taxon>
        <taxon>Tracheophyta</taxon>
        <taxon>Spermatophyta</taxon>
        <taxon>Magnoliopsida</taxon>
        <taxon>eudicotyledons</taxon>
        <taxon>Gunneridae</taxon>
        <taxon>Pentapetalae</taxon>
        <taxon>rosids</taxon>
        <taxon>malvids</taxon>
        <taxon>Brassicales</taxon>
        <taxon>Brassicaceae</taxon>
        <taxon>Brassiceae</taxon>
        <taxon>Brassica</taxon>
    </lineage>
</organism>
<dbReference type="AlphaFoldDB" id="A0A8D9MFW9"/>
<evidence type="ECO:0000313" key="2">
    <source>
        <dbReference type="Proteomes" id="UP000694005"/>
    </source>
</evidence>
<evidence type="ECO:0000313" key="1">
    <source>
        <dbReference type="EMBL" id="CAG7910256.1"/>
    </source>
</evidence>
<sequence length="61" mass="6758">LATPPATLDAVVVLCQHFPGPHARRAVAVTKLINQVIIYNIWRERNARIFTGVSSTQEAVF</sequence>
<protein>
    <submittedName>
        <fullName evidence="1">Uncharacterized protein</fullName>
    </submittedName>
</protein>
<proteinExistence type="predicted"/>
<gene>
    <name evidence="1" type="ORF">BRAPAZ1V2_A10P15020.2</name>
</gene>
<feature type="non-terminal residue" evidence="1">
    <location>
        <position position="1"/>
    </location>
</feature>
<accession>A0A8D9MFW9</accession>